<feature type="transmembrane region" description="Helical" evidence="2">
    <location>
        <begin position="124"/>
        <end position="142"/>
    </location>
</feature>
<evidence type="ECO:0000256" key="2">
    <source>
        <dbReference type="SAM" id="Phobius"/>
    </source>
</evidence>
<evidence type="ECO:0000256" key="1">
    <source>
        <dbReference type="SAM" id="Coils"/>
    </source>
</evidence>
<keyword evidence="2" id="KW-1133">Transmembrane helix</keyword>
<sequence>MEKSIESIWKQGFLAEDALVAPTLNNLYKQKSIHVIEKFKRMFRINQIAIVAGSVLFLAVSFLIGIPLMGIGFFLTLSSIVLVNRKFSRTLSEIDTSENSYRYVKAFAHWLKELVRVNRLMARFYYPLFFLFIVLGFWQFQVNGKRWGDAITHALIANDPGAVLLLGVPVIIIVSVLLLMLFLAYVGGRIFDWDLTVVYGAVLRKLDEIKTDMETLRNERVETDNRDT</sequence>
<keyword evidence="1" id="KW-0175">Coiled coil</keyword>
<proteinExistence type="predicted"/>
<feature type="transmembrane region" description="Helical" evidence="2">
    <location>
        <begin position="163"/>
        <end position="186"/>
    </location>
</feature>
<keyword evidence="2" id="KW-0472">Membrane</keyword>
<protein>
    <recommendedName>
        <fullName evidence="5">Sensor</fullName>
    </recommendedName>
</protein>
<keyword evidence="4" id="KW-1185">Reference proteome</keyword>
<name>A0A1H7BIK2_9BACT</name>
<organism evidence="3 4">
    <name type="scientific">Cyclobacterium xiamenense</name>
    <dbReference type="NCBI Taxonomy" id="1297121"/>
    <lineage>
        <taxon>Bacteria</taxon>
        <taxon>Pseudomonadati</taxon>
        <taxon>Bacteroidota</taxon>
        <taxon>Cytophagia</taxon>
        <taxon>Cytophagales</taxon>
        <taxon>Cyclobacteriaceae</taxon>
        <taxon>Cyclobacterium</taxon>
    </lineage>
</organism>
<evidence type="ECO:0000313" key="4">
    <source>
        <dbReference type="Proteomes" id="UP000199403"/>
    </source>
</evidence>
<dbReference type="EMBL" id="FNZH01000010">
    <property type="protein sequence ID" value="SEJ73245.1"/>
    <property type="molecule type" value="Genomic_DNA"/>
</dbReference>
<evidence type="ECO:0008006" key="5">
    <source>
        <dbReference type="Google" id="ProtNLM"/>
    </source>
</evidence>
<accession>A0A1H7BIK2</accession>
<dbReference type="RefSeq" id="WP_092178273.1">
    <property type="nucleotide sequence ID" value="NZ_FNZH01000010.1"/>
</dbReference>
<dbReference type="Proteomes" id="UP000199403">
    <property type="component" value="Unassembled WGS sequence"/>
</dbReference>
<dbReference type="STRING" id="1416801.SAMN05192553_11029"/>
<gene>
    <name evidence="3" type="ORF">SAMN05192553_11029</name>
</gene>
<dbReference type="OrthoDB" id="1120468at2"/>
<dbReference type="AlphaFoldDB" id="A0A1H7BIK2"/>
<feature type="coiled-coil region" evidence="1">
    <location>
        <begin position="199"/>
        <end position="226"/>
    </location>
</feature>
<reference evidence="4" key="1">
    <citation type="submission" date="2016-10" db="EMBL/GenBank/DDBJ databases">
        <authorList>
            <person name="Varghese N."/>
            <person name="Submissions S."/>
        </authorList>
    </citation>
    <scope>NUCLEOTIDE SEQUENCE [LARGE SCALE GENOMIC DNA]</scope>
    <source>
        <strain evidence="4">IBRC-M 10761</strain>
    </source>
</reference>
<keyword evidence="2" id="KW-0812">Transmembrane</keyword>
<evidence type="ECO:0000313" key="3">
    <source>
        <dbReference type="EMBL" id="SEJ73245.1"/>
    </source>
</evidence>
<feature type="transmembrane region" description="Helical" evidence="2">
    <location>
        <begin position="48"/>
        <end position="75"/>
    </location>
</feature>